<dbReference type="RefSeq" id="WP_119900745.1">
    <property type="nucleotide sequence ID" value="NZ_QNRC01000009.1"/>
</dbReference>
<gene>
    <name evidence="5" type="ORF">D3P05_21085</name>
</gene>
<dbReference type="EMBL" id="QZEW01000134">
    <property type="protein sequence ID" value="RJL03928.1"/>
    <property type="molecule type" value="Genomic_DNA"/>
</dbReference>
<evidence type="ECO:0000313" key="5">
    <source>
        <dbReference type="EMBL" id="RJL03928.1"/>
    </source>
</evidence>
<comment type="caution">
    <text evidence="5">The sequence shown here is derived from an EMBL/GenBank/DDBJ whole genome shotgun (WGS) entry which is preliminary data.</text>
</comment>
<evidence type="ECO:0000256" key="1">
    <source>
        <dbReference type="ARBA" id="ARBA00023015"/>
    </source>
</evidence>
<dbReference type="PRINTS" id="PR00598">
    <property type="entry name" value="HTHMARR"/>
</dbReference>
<dbReference type="GO" id="GO:0003677">
    <property type="term" value="F:DNA binding"/>
    <property type="evidence" value="ECO:0007669"/>
    <property type="project" value="UniProtKB-KW"/>
</dbReference>
<protein>
    <submittedName>
        <fullName evidence="5">MarR family transcriptional regulator</fullName>
    </submittedName>
</protein>
<dbReference type="InterPro" id="IPR036390">
    <property type="entry name" value="WH_DNA-bd_sf"/>
</dbReference>
<feature type="domain" description="HTH marR-type" evidence="4">
    <location>
        <begin position="4"/>
        <end position="134"/>
    </location>
</feature>
<dbReference type="GO" id="GO:0006950">
    <property type="term" value="P:response to stress"/>
    <property type="evidence" value="ECO:0007669"/>
    <property type="project" value="TreeGrafter"/>
</dbReference>
<keyword evidence="2" id="KW-0238">DNA-binding</keyword>
<evidence type="ECO:0000256" key="2">
    <source>
        <dbReference type="ARBA" id="ARBA00023125"/>
    </source>
</evidence>
<organism evidence="5 6">
    <name type="scientific">Paracoccus siganidrum</name>
    <dbReference type="NCBI Taxonomy" id="1276757"/>
    <lineage>
        <taxon>Bacteria</taxon>
        <taxon>Pseudomonadati</taxon>
        <taxon>Pseudomonadota</taxon>
        <taxon>Alphaproteobacteria</taxon>
        <taxon>Rhodobacterales</taxon>
        <taxon>Paracoccaceae</taxon>
        <taxon>Paracoccus</taxon>
    </lineage>
</organism>
<dbReference type="PROSITE" id="PS50995">
    <property type="entry name" value="HTH_MARR_2"/>
    <property type="match status" value="1"/>
</dbReference>
<dbReference type="PANTHER" id="PTHR33164:SF64">
    <property type="entry name" value="TRANSCRIPTIONAL REGULATOR SLYA"/>
    <property type="match status" value="1"/>
</dbReference>
<reference evidence="6" key="1">
    <citation type="submission" date="2018-09" db="EMBL/GenBank/DDBJ databases">
        <title>Paracoccus onubensis nov. sp. a moderate halophilic bacterium isolated from Gruta de las Maravillas (Aracena, Spain).</title>
        <authorList>
            <person name="Jurado V."/>
            <person name="Gutierrez-Patricio S."/>
            <person name="Gonzalez-Pimentel J.L."/>
            <person name="Miller A.Z."/>
            <person name="Laiz L."/>
            <person name="Saiz-Jimenez C."/>
        </authorList>
    </citation>
    <scope>NUCLEOTIDE SEQUENCE [LARGE SCALE GENOMIC DNA]</scope>
    <source>
        <strain evidence="6">DSM 26381</strain>
    </source>
</reference>
<evidence type="ECO:0000313" key="6">
    <source>
        <dbReference type="Proteomes" id="UP000283587"/>
    </source>
</evidence>
<dbReference type="GO" id="GO:0003700">
    <property type="term" value="F:DNA-binding transcription factor activity"/>
    <property type="evidence" value="ECO:0007669"/>
    <property type="project" value="InterPro"/>
</dbReference>
<dbReference type="InterPro" id="IPR039422">
    <property type="entry name" value="MarR/SlyA-like"/>
</dbReference>
<evidence type="ECO:0000256" key="3">
    <source>
        <dbReference type="ARBA" id="ARBA00023163"/>
    </source>
</evidence>
<keyword evidence="3" id="KW-0804">Transcription</keyword>
<dbReference type="PANTHER" id="PTHR33164">
    <property type="entry name" value="TRANSCRIPTIONAL REGULATOR, MARR FAMILY"/>
    <property type="match status" value="1"/>
</dbReference>
<keyword evidence="1" id="KW-0805">Transcription regulation</keyword>
<dbReference type="Pfam" id="PF12802">
    <property type="entry name" value="MarR_2"/>
    <property type="match status" value="1"/>
</dbReference>
<accession>A0A418ZV58</accession>
<dbReference type="AlphaFoldDB" id="A0A418ZV58"/>
<dbReference type="SMART" id="SM00347">
    <property type="entry name" value="HTH_MARR"/>
    <property type="match status" value="1"/>
</dbReference>
<sequence>MPRDQGTIDALLDAMRVLRRHYDDRARGMGLTMSRARVISALSRIEGASQAELATELDIEAPTLKRLLDGLEADGFVTRRPMEGDARKNALFLTPRGRDSGIIAFGRQLRSDVVEGIEAEDLRRTRDTLRRIAGNIARLSGK</sequence>
<dbReference type="Gene3D" id="1.10.10.10">
    <property type="entry name" value="Winged helix-like DNA-binding domain superfamily/Winged helix DNA-binding domain"/>
    <property type="match status" value="1"/>
</dbReference>
<keyword evidence="6" id="KW-1185">Reference proteome</keyword>
<dbReference type="InterPro" id="IPR036388">
    <property type="entry name" value="WH-like_DNA-bd_sf"/>
</dbReference>
<evidence type="ECO:0000259" key="4">
    <source>
        <dbReference type="PROSITE" id="PS50995"/>
    </source>
</evidence>
<name>A0A418ZV58_9RHOB</name>
<dbReference type="SUPFAM" id="SSF46785">
    <property type="entry name" value="Winged helix' DNA-binding domain"/>
    <property type="match status" value="1"/>
</dbReference>
<dbReference type="OrthoDB" id="8452803at2"/>
<dbReference type="InterPro" id="IPR000835">
    <property type="entry name" value="HTH_MarR-typ"/>
</dbReference>
<dbReference type="Proteomes" id="UP000283587">
    <property type="component" value="Unassembled WGS sequence"/>
</dbReference>
<proteinExistence type="predicted"/>